<dbReference type="GO" id="GO:0090594">
    <property type="term" value="P:inflammatory response to wounding"/>
    <property type="evidence" value="ECO:0007669"/>
    <property type="project" value="Ensembl"/>
</dbReference>
<organism evidence="9 10">
    <name type="scientific">Clupea harengus</name>
    <name type="common">Atlantic herring</name>
    <dbReference type="NCBI Taxonomy" id="7950"/>
    <lineage>
        <taxon>Eukaryota</taxon>
        <taxon>Metazoa</taxon>
        <taxon>Chordata</taxon>
        <taxon>Craniata</taxon>
        <taxon>Vertebrata</taxon>
        <taxon>Euteleostomi</taxon>
        <taxon>Actinopterygii</taxon>
        <taxon>Neopterygii</taxon>
        <taxon>Teleostei</taxon>
        <taxon>Clupei</taxon>
        <taxon>Clupeiformes</taxon>
        <taxon>Clupeoidei</taxon>
        <taxon>Clupeidae</taxon>
        <taxon>Clupea</taxon>
    </lineage>
</organism>
<dbReference type="GO" id="GO:0048546">
    <property type="term" value="P:digestive tract morphogenesis"/>
    <property type="evidence" value="ECO:0007669"/>
    <property type="project" value="Ensembl"/>
</dbReference>
<dbReference type="GO" id="GO:0032040">
    <property type="term" value="C:small-subunit processome"/>
    <property type="evidence" value="ECO:0007669"/>
    <property type="project" value="TreeGrafter"/>
</dbReference>
<name>A0A6P3VRP8_CLUHA</name>
<keyword evidence="9" id="KW-1185">Reference proteome</keyword>
<dbReference type="InterPro" id="IPR053940">
    <property type="entry name" value="UTP25_NTPase-like"/>
</dbReference>
<evidence type="ECO:0000313" key="9">
    <source>
        <dbReference type="Proteomes" id="UP000515152"/>
    </source>
</evidence>
<evidence type="ECO:0000256" key="1">
    <source>
        <dbReference type="ARBA" id="ARBA00004604"/>
    </source>
</evidence>
<comment type="similarity">
    <text evidence="2">Belongs to the UTP25 family.</text>
</comment>
<gene>
    <name evidence="10" type="primary">utp25</name>
</gene>
<keyword evidence="3" id="KW-0539">Nucleus</keyword>
<comment type="subcellular location">
    <subcellularLocation>
        <location evidence="1">Nucleus</location>
        <location evidence="1">Nucleolus</location>
    </subcellularLocation>
</comment>
<dbReference type="Pfam" id="PF06862">
    <property type="entry name" value="Utp25_C"/>
    <property type="match status" value="1"/>
</dbReference>
<dbReference type="GO" id="GO:0030163">
    <property type="term" value="P:protein catabolic process"/>
    <property type="evidence" value="ECO:0007669"/>
    <property type="project" value="Ensembl"/>
</dbReference>
<evidence type="ECO:0000259" key="8">
    <source>
        <dbReference type="Pfam" id="PF22916"/>
    </source>
</evidence>
<dbReference type="GO" id="GO:0000462">
    <property type="term" value="P:maturation of SSU-rRNA from tricistronic rRNA transcript (SSU-rRNA, 5.8S rRNA, LSU-rRNA)"/>
    <property type="evidence" value="ECO:0007669"/>
    <property type="project" value="Ensembl"/>
</dbReference>
<dbReference type="InterPro" id="IPR027417">
    <property type="entry name" value="P-loop_NTPase"/>
</dbReference>
<feature type="compositionally biased region" description="Acidic residues" evidence="6">
    <location>
        <begin position="175"/>
        <end position="186"/>
    </location>
</feature>
<reference evidence="10" key="1">
    <citation type="submission" date="2025-08" db="UniProtKB">
        <authorList>
            <consortium name="RefSeq"/>
        </authorList>
    </citation>
    <scope>IDENTIFICATION</scope>
</reference>
<dbReference type="GO" id="GO:0048485">
    <property type="term" value="P:sympathetic nervous system development"/>
    <property type="evidence" value="ECO:0007669"/>
    <property type="project" value="Ensembl"/>
</dbReference>
<dbReference type="KEGG" id="char:105897179"/>
<evidence type="ECO:0000313" key="10">
    <source>
        <dbReference type="RefSeq" id="XP_012679526.1"/>
    </source>
</evidence>
<protein>
    <recommendedName>
        <fullName evidence="4">U3 small nucleolar RNA-associated protein 25 homolog</fullName>
    </recommendedName>
    <alternativeName>
        <fullName evidence="5">UTP25 small subunit processor component</fullName>
    </alternativeName>
</protein>
<feature type="compositionally biased region" description="Basic and acidic residues" evidence="6">
    <location>
        <begin position="24"/>
        <end position="58"/>
    </location>
</feature>
<dbReference type="GO" id="GO:1902570">
    <property type="term" value="P:protein localization to nucleolus"/>
    <property type="evidence" value="ECO:0007669"/>
    <property type="project" value="Ensembl"/>
</dbReference>
<dbReference type="InterPro" id="IPR010678">
    <property type="entry name" value="UTP25"/>
</dbReference>
<dbReference type="GO" id="GO:0031648">
    <property type="term" value="P:protein destabilization"/>
    <property type="evidence" value="ECO:0007669"/>
    <property type="project" value="Ensembl"/>
</dbReference>
<evidence type="ECO:0000256" key="4">
    <source>
        <dbReference type="ARBA" id="ARBA00024421"/>
    </source>
</evidence>
<dbReference type="AlphaFoldDB" id="A0A6P3VRP8"/>
<accession>A0A6P3VRP8</accession>
<dbReference type="GeneID" id="105897179"/>
<evidence type="ECO:0000256" key="2">
    <source>
        <dbReference type="ARBA" id="ARBA00009223"/>
    </source>
</evidence>
<feature type="domain" description="UTP25 NTP hydrolase-like" evidence="8">
    <location>
        <begin position="288"/>
        <end position="552"/>
    </location>
</feature>
<evidence type="ECO:0000259" key="7">
    <source>
        <dbReference type="Pfam" id="PF06862"/>
    </source>
</evidence>
<dbReference type="GO" id="GO:0048568">
    <property type="term" value="P:embryonic organ development"/>
    <property type="evidence" value="ECO:0007669"/>
    <property type="project" value="Ensembl"/>
</dbReference>
<dbReference type="OrthoDB" id="10264378at2759"/>
<feature type="compositionally biased region" description="Acidic residues" evidence="6">
    <location>
        <begin position="84"/>
        <end position="118"/>
    </location>
</feature>
<feature type="region of interest" description="Disordered" evidence="6">
    <location>
        <begin position="1"/>
        <end position="186"/>
    </location>
</feature>
<dbReference type="RefSeq" id="XP_012679526.1">
    <property type="nucleotide sequence ID" value="XM_012824072.3"/>
</dbReference>
<evidence type="ECO:0000256" key="6">
    <source>
        <dbReference type="SAM" id="MobiDB-lite"/>
    </source>
</evidence>
<dbReference type="GO" id="GO:0019843">
    <property type="term" value="F:rRNA binding"/>
    <property type="evidence" value="ECO:0007669"/>
    <property type="project" value="TreeGrafter"/>
</dbReference>
<proteinExistence type="inferred from homology"/>
<dbReference type="Gene3D" id="3.40.50.300">
    <property type="entry name" value="P-loop containing nucleotide triphosphate hydrolases"/>
    <property type="match status" value="1"/>
</dbReference>
<sequence>MGKRQRRENDAISKLTKKQKKHLKEFGEEHPFHDNVSERPERTQIVHLRDSPKRKNAESDDELQPEEQPSAYQKLLGTLKHSEDDSEEDESDEEEEELIEEKEESELESEQDGEEEDDTKEKEVDPVLKGVEAVVEAGGALDGVDDREGGQAGDEFTDKKHESQFCLETNIPTEGDPDGEDDTTTEGDEDTFMKHMNTELTEEEVKLMADGRKTKTQIKWPRLGNLLCTSSLERLPAPGQTSSIDIPPLHKALQANWTSLNQAFQPKGAPLQELSDLQRELLGLMGTYRDVYVPECSPSTDAKEVRSAYCLHVLNHVLKANSNVLTHNASLKVGEMAEDEARDQGLTRPKVLIVVPFRDSALQVVQTFVHLLEPKEKKIDVSNKKRFKDEFGEDPEDRPTNLIRPDDYQAIFSGNVDDHFRICVSILKRSIRLYSPFYSSDIIIASPLGLRTVLGVEGEKKRDFDFLSSIEVVVLDQADVLLMQNWEHVLHVMKHLNLQPSDSHGVDFSRVRMWNLNGWAKYYRQTLVFSSIQEPKINNILTKHSFNCRGQVATKNLPKTGSICQVLVQLPHVFQLFSADSLMDQDARFQFFVDKVLPQYRDSVMSHTFIYVPSYFDFVRLRNYLKKEEVNFTSISEYSPRSEVSRARHYFQNGDIQFLLFSERFHFYKRYTIKGIRHLLFYGLPTYPHFYSEVCNMLQAGTDVVDTASCTCTALYSRYDAHKLAAVAGAERAAQMLQSKKPVHLFITGEDKAS</sequence>
<dbReference type="GO" id="GO:0035265">
    <property type="term" value="P:organ growth"/>
    <property type="evidence" value="ECO:0007669"/>
    <property type="project" value="Ensembl"/>
</dbReference>
<evidence type="ECO:0000256" key="5">
    <source>
        <dbReference type="ARBA" id="ARBA00032325"/>
    </source>
</evidence>
<dbReference type="GO" id="GO:0034511">
    <property type="term" value="F:U3 snoRNA binding"/>
    <property type="evidence" value="ECO:0007669"/>
    <property type="project" value="InterPro"/>
</dbReference>
<dbReference type="SUPFAM" id="SSF52540">
    <property type="entry name" value="P-loop containing nucleoside triphosphate hydrolases"/>
    <property type="match status" value="1"/>
</dbReference>
<feature type="domain" description="UTP25 C-terminal" evidence="7">
    <location>
        <begin position="562"/>
        <end position="746"/>
    </location>
</feature>
<dbReference type="Proteomes" id="UP000515152">
    <property type="component" value="Chromosome 14"/>
</dbReference>
<dbReference type="Pfam" id="PF22916">
    <property type="entry name" value="UTP25_NTPase-like"/>
    <property type="match status" value="1"/>
</dbReference>
<dbReference type="PANTHER" id="PTHR12933:SF0">
    <property type="entry name" value="U3 SMALL NUCLEOLAR RNA-ASSOCIATED PROTEIN 25 HOMOLOG"/>
    <property type="match status" value="1"/>
</dbReference>
<dbReference type="CTD" id="27042"/>
<dbReference type="GO" id="GO:0031017">
    <property type="term" value="P:exocrine pancreas development"/>
    <property type="evidence" value="ECO:0007669"/>
    <property type="project" value="Ensembl"/>
</dbReference>
<evidence type="ECO:0000256" key="3">
    <source>
        <dbReference type="ARBA" id="ARBA00023242"/>
    </source>
</evidence>
<dbReference type="InterPro" id="IPR053939">
    <property type="entry name" value="UTP25_C"/>
</dbReference>
<dbReference type="PANTHER" id="PTHR12933">
    <property type="entry name" value="ORF PROTEIN-RELATED"/>
    <property type="match status" value="1"/>
</dbReference>